<accession>A0ABS7JH65</accession>
<dbReference type="EMBL" id="JAIGNQ010000002">
    <property type="protein sequence ID" value="MBX7488391.1"/>
    <property type="molecule type" value="Genomic_DNA"/>
</dbReference>
<feature type="chain" id="PRO_5045560774" evidence="2">
    <location>
        <begin position="23"/>
        <end position="395"/>
    </location>
</feature>
<dbReference type="Proteomes" id="UP000776651">
    <property type="component" value="Unassembled WGS sequence"/>
</dbReference>
<dbReference type="Pfam" id="PF07995">
    <property type="entry name" value="GSDH"/>
    <property type="match status" value="1"/>
</dbReference>
<dbReference type="Gene3D" id="2.120.10.30">
    <property type="entry name" value="TolB, C-terminal domain"/>
    <property type="match status" value="1"/>
</dbReference>
<sequence>MRQFVLAATLSPMALLASCGNAASGDSAQTQSTPMPSETISVSSGQDLNAQDYGTFDEPWAAEFAPGTDTLFITERGGTIKFVDTANGTQGTVTGAPEVDYGGQGGLGDIAFLPSESSSSLDRRTIYLSWAEAGEGDTRGAVVGRGTVECAQANACAIEGLEVIWRQAPKVTGRGHYSHRLAFSPDERYLFVASGDRQQMQPAQDTSNNLGSIVRLNLDGSTAAGNPLAGEGGISAQLWSWGHRNILGLQFDGQGRLWDLEHGPAGGDELNLVQSGGNYGWPEVSGGDHYDGKPIPRNSTRDDFIKPAVNWTPVIAPGDFIFYSGDQFAGWKGAAVIAAMKPSALVVVTIDGESARETQRIPFEKRLREIVQGPDGAIWVLEDKEGGRLLKLTPG</sequence>
<keyword evidence="2" id="KW-0732">Signal</keyword>
<dbReference type="RefSeq" id="WP_221597778.1">
    <property type="nucleotide sequence ID" value="NZ_JAIGNQ010000002.1"/>
</dbReference>
<protein>
    <submittedName>
        <fullName evidence="4">PQQ-dependent sugar dehydrogenase</fullName>
    </submittedName>
</protein>
<feature type="domain" description="Glucose/Sorbosone dehydrogenase" evidence="3">
    <location>
        <begin position="56"/>
        <end position="391"/>
    </location>
</feature>
<dbReference type="SUPFAM" id="SSF50952">
    <property type="entry name" value="Soluble quinoprotein glucose dehydrogenase"/>
    <property type="match status" value="1"/>
</dbReference>
<name>A0ABS7JH65_9SPHN</name>
<proteinExistence type="predicted"/>
<dbReference type="InterPro" id="IPR012938">
    <property type="entry name" value="Glc/Sorbosone_DH"/>
</dbReference>
<evidence type="ECO:0000313" key="5">
    <source>
        <dbReference type="Proteomes" id="UP000776651"/>
    </source>
</evidence>
<dbReference type="PROSITE" id="PS51257">
    <property type="entry name" value="PROKAR_LIPOPROTEIN"/>
    <property type="match status" value="1"/>
</dbReference>
<keyword evidence="5" id="KW-1185">Reference proteome</keyword>
<evidence type="ECO:0000313" key="4">
    <source>
        <dbReference type="EMBL" id="MBX7488391.1"/>
    </source>
</evidence>
<reference evidence="4 5" key="1">
    <citation type="submission" date="2021-08" db="EMBL/GenBank/DDBJ databases">
        <title>Comparative Genomics Analysis of the Genus Qipengyuania Reveals Extensive Genetic Diversity and Metabolic Versatility, Including the Description of Fifteen Novel Species.</title>
        <authorList>
            <person name="Liu Y."/>
        </authorList>
    </citation>
    <scope>NUCLEOTIDE SEQUENCE [LARGE SCALE GENOMIC DNA]</scope>
    <source>
        <strain evidence="4 5">GH25</strain>
    </source>
</reference>
<dbReference type="PANTHER" id="PTHR19328">
    <property type="entry name" value="HEDGEHOG-INTERACTING PROTEIN"/>
    <property type="match status" value="1"/>
</dbReference>
<evidence type="ECO:0000256" key="2">
    <source>
        <dbReference type="SAM" id="SignalP"/>
    </source>
</evidence>
<feature type="compositionally biased region" description="Polar residues" evidence="1">
    <location>
        <begin position="24"/>
        <end position="44"/>
    </location>
</feature>
<dbReference type="InterPro" id="IPR011041">
    <property type="entry name" value="Quinoprot_gluc/sorb_DH_b-prop"/>
</dbReference>
<feature type="signal peptide" evidence="2">
    <location>
        <begin position="1"/>
        <end position="22"/>
    </location>
</feature>
<dbReference type="InterPro" id="IPR011042">
    <property type="entry name" value="6-blade_b-propeller_TolB-like"/>
</dbReference>
<organism evidence="4 5">
    <name type="scientific">Qipengyuania pacifica</name>
    <dbReference type="NCBI Taxonomy" id="2860199"/>
    <lineage>
        <taxon>Bacteria</taxon>
        <taxon>Pseudomonadati</taxon>
        <taxon>Pseudomonadota</taxon>
        <taxon>Alphaproteobacteria</taxon>
        <taxon>Sphingomonadales</taxon>
        <taxon>Erythrobacteraceae</taxon>
        <taxon>Qipengyuania</taxon>
    </lineage>
</organism>
<gene>
    <name evidence="4" type="ORF">K3177_07675</name>
</gene>
<evidence type="ECO:0000259" key="3">
    <source>
        <dbReference type="Pfam" id="PF07995"/>
    </source>
</evidence>
<comment type="caution">
    <text evidence="4">The sequence shown here is derived from an EMBL/GenBank/DDBJ whole genome shotgun (WGS) entry which is preliminary data.</text>
</comment>
<feature type="region of interest" description="Disordered" evidence="1">
    <location>
        <begin position="21"/>
        <end position="44"/>
    </location>
</feature>
<dbReference type="PANTHER" id="PTHR19328:SF75">
    <property type="entry name" value="ALDOSE SUGAR DEHYDROGENASE YLII"/>
    <property type="match status" value="1"/>
</dbReference>
<evidence type="ECO:0000256" key="1">
    <source>
        <dbReference type="SAM" id="MobiDB-lite"/>
    </source>
</evidence>